<keyword evidence="14" id="KW-1185">Reference proteome</keyword>
<dbReference type="InterPro" id="IPR000086">
    <property type="entry name" value="NUDIX_hydrolase_dom"/>
</dbReference>
<dbReference type="GO" id="GO:0016462">
    <property type="term" value="F:pyrophosphatase activity"/>
    <property type="evidence" value="ECO:0007669"/>
    <property type="project" value="UniProtKB-ARBA"/>
</dbReference>
<evidence type="ECO:0000256" key="5">
    <source>
        <dbReference type="ARBA" id="ARBA00016377"/>
    </source>
</evidence>
<dbReference type="InterPro" id="IPR015797">
    <property type="entry name" value="NUDIX_hydrolase-like_dom_sf"/>
</dbReference>
<comment type="subunit">
    <text evidence="4">Homodimer.</text>
</comment>
<evidence type="ECO:0000256" key="2">
    <source>
        <dbReference type="ARBA" id="ARBA00001946"/>
    </source>
</evidence>
<evidence type="ECO:0000256" key="6">
    <source>
        <dbReference type="ARBA" id="ARBA00022801"/>
    </source>
</evidence>
<gene>
    <name evidence="13" type="ORF">SAMN02745172_00394</name>
</gene>
<comment type="cofactor">
    <cofactor evidence="2 9">
        <name>Mg(2+)</name>
        <dbReference type="ChEBI" id="CHEBI:18420"/>
    </cofactor>
</comment>
<dbReference type="OrthoDB" id="5292471at2"/>
<comment type="similarity">
    <text evidence="3">Belongs to the Nudix hydrolase family. NudK subfamily.</text>
</comment>
<dbReference type="PROSITE" id="PS51462">
    <property type="entry name" value="NUDIX"/>
    <property type="match status" value="1"/>
</dbReference>
<evidence type="ECO:0000256" key="7">
    <source>
        <dbReference type="ARBA" id="ARBA00032162"/>
    </source>
</evidence>
<feature type="binding site" evidence="9">
    <location>
        <position position="115"/>
    </location>
    <ligand>
        <name>Mg(2+)</name>
        <dbReference type="ChEBI" id="CHEBI:18420"/>
        <label>1</label>
    </ligand>
</feature>
<evidence type="ECO:0000256" key="1">
    <source>
        <dbReference type="ARBA" id="ARBA00000847"/>
    </source>
</evidence>
<dbReference type="GO" id="GO:0005829">
    <property type="term" value="C:cytosol"/>
    <property type="evidence" value="ECO:0007669"/>
    <property type="project" value="TreeGrafter"/>
</dbReference>
<dbReference type="GO" id="GO:0046872">
    <property type="term" value="F:metal ion binding"/>
    <property type="evidence" value="ECO:0007669"/>
    <property type="project" value="UniProtKB-KW"/>
</dbReference>
<feature type="short sequence motif" description="Nudix box" evidence="10">
    <location>
        <begin position="96"/>
        <end position="118"/>
    </location>
</feature>
<dbReference type="InterPro" id="IPR020476">
    <property type="entry name" value="Nudix_hydrolase"/>
</dbReference>
<dbReference type="SUPFAM" id="SSF55811">
    <property type="entry name" value="Nudix"/>
    <property type="match status" value="1"/>
</dbReference>
<dbReference type="GO" id="GO:0019693">
    <property type="term" value="P:ribose phosphate metabolic process"/>
    <property type="evidence" value="ECO:0007669"/>
    <property type="project" value="TreeGrafter"/>
</dbReference>
<protein>
    <recommendedName>
        <fullName evidence="5">GDP-mannose pyrophosphatase</fullName>
    </recommendedName>
    <alternativeName>
        <fullName evidence="7">GDP-mannose hydrolase</fullName>
    </alternativeName>
    <alternativeName>
        <fullName evidence="8">GDPMK</fullName>
    </alternativeName>
</protein>
<dbReference type="AlphaFoldDB" id="A0A1M7Z715"/>
<feature type="domain" description="Nudix hydrolase" evidence="12">
    <location>
        <begin position="53"/>
        <end position="193"/>
    </location>
</feature>
<dbReference type="Gene3D" id="3.90.79.10">
    <property type="entry name" value="Nucleoside Triphosphate Pyrophosphohydrolase"/>
    <property type="match status" value="1"/>
</dbReference>
<proteinExistence type="inferred from homology"/>
<dbReference type="STRING" id="1123029.SAMN02745172_00394"/>
<evidence type="ECO:0000256" key="9">
    <source>
        <dbReference type="PIRSR" id="PIRSR604385-2"/>
    </source>
</evidence>
<keyword evidence="6 11" id="KW-0378">Hydrolase</keyword>
<keyword evidence="9" id="KW-0479">Metal-binding</keyword>
<feature type="binding site" evidence="9">
    <location>
        <position position="111"/>
    </location>
    <ligand>
        <name>Mg(2+)</name>
        <dbReference type="ChEBI" id="CHEBI:18420"/>
        <label>1</label>
    </ligand>
</feature>
<keyword evidence="9" id="KW-0460">Magnesium</keyword>
<dbReference type="PANTHER" id="PTHR11839:SF18">
    <property type="entry name" value="NUDIX HYDROLASE DOMAIN-CONTAINING PROTEIN"/>
    <property type="match status" value="1"/>
</dbReference>
<organism evidence="13 14">
    <name type="scientific">Pseudoxanthobacter soli DSM 19599</name>
    <dbReference type="NCBI Taxonomy" id="1123029"/>
    <lineage>
        <taxon>Bacteria</taxon>
        <taxon>Pseudomonadati</taxon>
        <taxon>Pseudomonadota</taxon>
        <taxon>Alphaproteobacteria</taxon>
        <taxon>Hyphomicrobiales</taxon>
        <taxon>Segnochrobactraceae</taxon>
        <taxon>Pseudoxanthobacter</taxon>
    </lineage>
</organism>
<dbReference type="InterPro" id="IPR020084">
    <property type="entry name" value="NUDIX_hydrolase_CS"/>
</dbReference>
<name>A0A1M7Z715_9HYPH</name>
<evidence type="ECO:0000313" key="14">
    <source>
        <dbReference type="Proteomes" id="UP000186406"/>
    </source>
</evidence>
<accession>A0A1M7Z715</accession>
<dbReference type="GO" id="GO:0006753">
    <property type="term" value="P:nucleoside phosphate metabolic process"/>
    <property type="evidence" value="ECO:0007669"/>
    <property type="project" value="TreeGrafter"/>
</dbReference>
<dbReference type="RefSeq" id="WP_073625509.1">
    <property type="nucleotide sequence ID" value="NZ_FRXO01000001.1"/>
</dbReference>
<dbReference type="Pfam" id="PF00293">
    <property type="entry name" value="NUDIX"/>
    <property type="match status" value="1"/>
</dbReference>
<evidence type="ECO:0000259" key="12">
    <source>
        <dbReference type="PROSITE" id="PS51462"/>
    </source>
</evidence>
<sequence>MTTGNDPTTPSRPRARVVGRRRLVDRFIKLDVVDVEVTLPDGSTKVLERDIHDHGKAVAILPFDRRAGTVILVSQLRVPVLLAGEGDGTLVEVPAGLIDAGETAAETALRELREEAGIEVRDLEWVGDVYASPGSVTETVALYLAAYSGEDRVSVGGGLASEDEDIEVLEWPLARFSEALDTGAIRCAKTMALGFALRLRYPDLFA</sequence>
<evidence type="ECO:0000256" key="3">
    <source>
        <dbReference type="ARBA" id="ARBA00007275"/>
    </source>
</evidence>
<evidence type="ECO:0000256" key="11">
    <source>
        <dbReference type="RuleBase" id="RU003476"/>
    </source>
</evidence>
<dbReference type="PRINTS" id="PR00502">
    <property type="entry name" value="NUDIXFAMILY"/>
</dbReference>
<dbReference type="PROSITE" id="PS00893">
    <property type="entry name" value="NUDIX_BOX"/>
    <property type="match status" value="1"/>
</dbReference>
<dbReference type="Proteomes" id="UP000186406">
    <property type="component" value="Unassembled WGS sequence"/>
</dbReference>
<feature type="binding site" evidence="9">
    <location>
        <position position="164"/>
    </location>
    <ligand>
        <name>Mg(2+)</name>
        <dbReference type="ChEBI" id="CHEBI:18420"/>
        <label>1</label>
    </ligand>
</feature>
<evidence type="ECO:0000256" key="8">
    <source>
        <dbReference type="ARBA" id="ARBA00032272"/>
    </source>
</evidence>
<dbReference type="EMBL" id="FRXO01000001">
    <property type="protein sequence ID" value="SHO60728.1"/>
    <property type="molecule type" value="Genomic_DNA"/>
</dbReference>
<evidence type="ECO:0000313" key="13">
    <source>
        <dbReference type="EMBL" id="SHO60728.1"/>
    </source>
</evidence>
<dbReference type="NCBIfam" id="TIGR00052">
    <property type="entry name" value="nudix-type nucleoside diphosphatase, YffH/AdpP family"/>
    <property type="match status" value="1"/>
</dbReference>
<evidence type="ECO:0000256" key="10">
    <source>
        <dbReference type="PIRSR" id="PIRSR604385-3"/>
    </source>
</evidence>
<dbReference type="PANTHER" id="PTHR11839">
    <property type="entry name" value="UDP/ADP-SUGAR PYROPHOSPHATASE"/>
    <property type="match status" value="1"/>
</dbReference>
<comment type="catalytic activity">
    <reaction evidence="1">
        <text>GDP-alpha-D-mannose + H2O = alpha-D-mannose 1-phosphate + GMP + 2 H(+)</text>
        <dbReference type="Rhea" id="RHEA:27978"/>
        <dbReference type="ChEBI" id="CHEBI:15377"/>
        <dbReference type="ChEBI" id="CHEBI:15378"/>
        <dbReference type="ChEBI" id="CHEBI:57527"/>
        <dbReference type="ChEBI" id="CHEBI:58115"/>
        <dbReference type="ChEBI" id="CHEBI:58409"/>
    </reaction>
</comment>
<feature type="binding site" evidence="9">
    <location>
        <position position="95"/>
    </location>
    <ligand>
        <name>Mg(2+)</name>
        <dbReference type="ChEBI" id="CHEBI:18420"/>
        <label>1</label>
    </ligand>
</feature>
<evidence type="ECO:0000256" key="4">
    <source>
        <dbReference type="ARBA" id="ARBA00011738"/>
    </source>
</evidence>
<reference evidence="13 14" key="1">
    <citation type="submission" date="2016-12" db="EMBL/GenBank/DDBJ databases">
        <authorList>
            <person name="Song W.-J."/>
            <person name="Kurnit D.M."/>
        </authorList>
    </citation>
    <scope>NUCLEOTIDE SEQUENCE [LARGE SCALE GENOMIC DNA]</scope>
    <source>
        <strain evidence="13 14">DSM 19599</strain>
    </source>
</reference>
<dbReference type="InterPro" id="IPR004385">
    <property type="entry name" value="NDP_pyrophosphatase"/>
</dbReference>